<dbReference type="Gene3D" id="3.40.50.720">
    <property type="entry name" value="NAD(P)-binding Rossmann-like Domain"/>
    <property type="match status" value="1"/>
</dbReference>
<evidence type="ECO:0000256" key="3">
    <source>
        <dbReference type="ARBA" id="ARBA00022723"/>
    </source>
</evidence>
<protein>
    <submittedName>
        <fullName evidence="8">Alcohol dehydrogenase</fullName>
    </submittedName>
</protein>
<dbReference type="InterPro" id="IPR036291">
    <property type="entry name" value="NAD(P)-bd_dom_sf"/>
</dbReference>
<dbReference type="PANTHER" id="PTHR42940">
    <property type="entry name" value="ALCOHOL DEHYDROGENASE 1-RELATED"/>
    <property type="match status" value="1"/>
</dbReference>
<dbReference type="Proteomes" id="UP000700596">
    <property type="component" value="Unassembled WGS sequence"/>
</dbReference>
<feature type="domain" description="Enoyl reductase (ER)" evidence="7">
    <location>
        <begin position="18"/>
        <end position="340"/>
    </location>
</feature>
<dbReference type="InterPro" id="IPR013154">
    <property type="entry name" value="ADH-like_N"/>
</dbReference>
<comment type="caution">
    <text evidence="8">The sequence shown here is derived from an EMBL/GenBank/DDBJ whole genome shotgun (WGS) entry which is preliminary data.</text>
</comment>
<dbReference type="OrthoDB" id="1560166at2759"/>
<evidence type="ECO:0000256" key="5">
    <source>
        <dbReference type="ARBA" id="ARBA00023002"/>
    </source>
</evidence>
<comment type="similarity">
    <text evidence="2">Belongs to the zinc-containing alcohol dehydrogenase family.</text>
</comment>
<evidence type="ECO:0000256" key="1">
    <source>
        <dbReference type="ARBA" id="ARBA00001947"/>
    </source>
</evidence>
<dbReference type="Pfam" id="PF08240">
    <property type="entry name" value="ADH_N"/>
    <property type="match status" value="1"/>
</dbReference>
<sequence>MSPTIPKTRRAVVIEKPGAPWTIKEVPVEEPKTGEVLIKVHACGVCHSDAFLQQGAFGDMASFPRIPGHEVIGTIVAVGPGEKKWQLGERVGGAWHGGHDGTCKACNRGYYQMCEQEAINGVTRDGGYAEYCTLRSEAAVRVPKDADPAEYAPLLCAGVTVFNGIRNMKIVPGDIVAIQGLGGLGHLAIQYSRKMGYRTVALSSSSDKKDFALELGANDFVDTSKEDAATALQKLGGAALVVVTAPNPNIMGPLVNGCGPLGKVLVLAPVGDIPVNTVPLIVKGISVHGWPAGHALDCEEAINVAENQNVKCLIEKFPFDKVGEAVERMTSGNVRFRSVIVMD</sequence>
<evidence type="ECO:0000259" key="7">
    <source>
        <dbReference type="SMART" id="SM00829"/>
    </source>
</evidence>
<dbReference type="InterPro" id="IPR020843">
    <property type="entry name" value="ER"/>
</dbReference>
<gene>
    <name evidence="8" type="ORF">B0J11DRAFT_231540</name>
</gene>
<name>A0A9P9E647_9PLEO</name>
<dbReference type="AlphaFoldDB" id="A0A9P9E647"/>
<keyword evidence="3" id="KW-0479">Metal-binding</keyword>
<dbReference type="EMBL" id="JAGMWT010000003">
    <property type="protein sequence ID" value="KAH7132615.1"/>
    <property type="molecule type" value="Genomic_DNA"/>
</dbReference>
<evidence type="ECO:0000313" key="9">
    <source>
        <dbReference type="Proteomes" id="UP000700596"/>
    </source>
</evidence>
<evidence type="ECO:0000256" key="2">
    <source>
        <dbReference type="ARBA" id="ARBA00008072"/>
    </source>
</evidence>
<keyword evidence="9" id="KW-1185">Reference proteome</keyword>
<accession>A0A9P9E647</accession>
<dbReference type="Pfam" id="PF00107">
    <property type="entry name" value="ADH_zinc_N"/>
    <property type="match status" value="1"/>
</dbReference>
<keyword evidence="5" id="KW-0560">Oxidoreductase</keyword>
<keyword evidence="6" id="KW-0520">NAD</keyword>
<dbReference type="GO" id="GO:0005737">
    <property type="term" value="C:cytoplasm"/>
    <property type="evidence" value="ECO:0007669"/>
    <property type="project" value="TreeGrafter"/>
</dbReference>
<dbReference type="InterPro" id="IPR013149">
    <property type="entry name" value="ADH-like_C"/>
</dbReference>
<evidence type="ECO:0000256" key="6">
    <source>
        <dbReference type="ARBA" id="ARBA00023027"/>
    </source>
</evidence>
<dbReference type="GO" id="GO:0004022">
    <property type="term" value="F:alcohol dehydrogenase (NAD+) activity"/>
    <property type="evidence" value="ECO:0007669"/>
    <property type="project" value="TreeGrafter"/>
</dbReference>
<comment type="cofactor">
    <cofactor evidence="1">
        <name>Zn(2+)</name>
        <dbReference type="ChEBI" id="CHEBI:29105"/>
    </cofactor>
</comment>
<reference evidence="8" key="1">
    <citation type="journal article" date="2021" name="Nat. Commun.">
        <title>Genetic determinants of endophytism in the Arabidopsis root mycobiome.</title>
        <authorList>
            <person name="Mesny F."/>
            <person name="Miyauchi S."/>
            <person name="Thiergart T."/>
            <person name="Pickel B."/>
            <person name="Atanasova L."/>
            <person name="Karlsson M."/>
            <person name="Huettel B."/>
            <person name="Barry K.W."/>
            <person name="Haridas S."/>
            <person name="Chen C."/>
            <person name="Bauer D."/>
            <person name="Andreopoulos W."/>
            <person name="Pangilinan J."/>
            <person name="LaButti K."/>
            <person name="Riley R."/>
            <person name="Lipzen A."/>
            <person name="Clum A."/>
            <person name="Drula E."/>
            <person name="Henrissat B."/>
            <person name="Kohler A."/>
            <person name="Grigoriev I.V."/>
            <person name="Martin F.M."/>
            <person name="Hacquard S."/>
        </authorList>
    </citation>
    <scope>NUCLEOTIDE SEQUENCE</scope>
    <source>
        <strain evidence="8">MPI-CAGE-CH-0243</strain>
    </source>
</reference>
<dbReference type="CDD" id="cd08296">
    <property type="entry name" value="CAD_like"/>
    <property type="match status" value="1"/>
</dbReference>
<keyword evidence="4" id="KW-0862">Zinc</keyword>
<dbReference type="Gene3D" id="3.90.180.10">
    <property type="entry name" value="Medium-chain alcohol dehydrogenases, catalytic domain"/>
    <property type="match status" value="1"/>
</dbReference>
<dbReference type="InterPro" id="IPR011032">
    <property type="entry name" value="GroES-like_sf"/>
</dbReference>
<dbReference type="SUPFAM" id="SSF50129">
    <property type="entry name" value="GroES-like"/>
    <property type="match status" value="1"/>
</dbReference>
<evidence type="ECO:0000313" key="8">
    <source>
        <dbReference type="EMBL" id="KAH7132615.1"/>
    </source>
</evidence>
<dbReference type="PANTHER" id="PTHR42940:SF7">
    <property type="entry name" value="ALCOHOL DEHYDROGENASE-LIKE N-TERMINAL DOMAIN-CONTAINING PROTEIN"/>
    <property type="match status" value="1"/>
</dbReference>
<dbReference type="SMART" id="SM00829">
    <property type="entry name" value="PKS_ER"/>
    <property type="match status" value="1"/>
</dbReference>
<dbReference type="FunFam" id="3.40.50.720:FF:000039">
    <property type="entry name" value="Alcohol dehydrogenase AdhP"/>
    <property type="match status" value="1"/>
</dbReference>
<proteinExistence type="inferred from homology"/>
<evidence type="ECO:0000256" key="4">
    <source>
        <dbReference type="ARBA" id="ARBA00022833"/>
    </source>
</evidence>
<dbReference type="SUPFAM" id="SSF51735">
    <property type="entry name" value="NAD(P)-binding Rossmann-fold domains"/>
    <property type="match status" value="1"/>
</dbReference>
<dbReference type="GO" id="GO:0046872">
    <property type="term" value="F:metal ion binding"/>
    <property type="evidence" value="ECO:0007669"/>
    <property type="project" value="UniProtKB-KW"/>
</dbReference>
<organism evidence="8 9">
    <name type="scientific">Dendryphion nanum</name>
    <dbReference type="NCBI Taxonomy" id="256645"/>
    <lineage>
        <taxon>Eukaryota</taxon>
        <taxon>Fungi</taxon>
        <taxon>Dikarya</taxon>
        <taxon>Ascomycota</taxon>
        <taxon>Pezizomycotina</taxon>
        <taxon>Dothideomycetes</taxon>
        <taxon>Pleosporomycetidae</taxon>
        <taxon>Pleosporales</taxon>
        <taxon>Torulaceae</taxon>
        <taxon>Dendryphion</taxon>
    </lineage>
</organism>